<feature type="compositionally biased region" description="Polar residues" evidence="2">
    <location>
        <begin position="71"/>
        <end position="80"/>
    </location>
</feature>
<evidence type="ECO:0000256" key="1">
    <source>
        <dbReference type="SAM" id="Coils"/>
    </source>
</evidence>
<feature type="domain" description="KfrA N-terminal DNA-binding" evidence="3">
    <location>
        <begin position="10"/>
        <end position="128"/>
    </location>
</feature>
<dbReference type="Proteomes" id="UP000550609">
    <property type="component" value="Unassembled WGS sequence"/>
</dbReference>
<organism evidence="4 5">
    <name type="scientific">Stenotrophomonas koreensis</name>
    <dbReference type="NCBI Taxonomy" id="266128"/>
    <lineage>
        <taxon>Bacteria</taxon>
        <taxon>Pseudomonadati</taxon>
        <taxon>Pseudomonadota</taxon>
        <taxon>Gammaproteobacteria</taxon>
        <taxon>Lysobacterales</taxon>
        <taxon>Lysobacteraceae</taxon>
        <taxon>Stenotrophomonas</taxon>
    </lineage>
</organism>
<keyword evidence="4" id="KW-0238">DNA-binding</keyword>
<accession>A0A7W3YUU6</accession>
<sequence length="204" mass="22113">MPRVTRIDRSDAFAAIESIISRGEAPTHINVRAELGQRGSPPVISNFIGSWFACYGPSLLERAPTEGGQPAVSTPPTLGATSDGGTIAALTAAALMEIQRSAAAREEAHQRTIDAAKQELAQQQQALHEQIKAFELQQQGSKEHIERCYSDRDAALQERDRALADAANLRQALGESKAQLAMMQRQLEQLGDLAARISRLETKS</sequence>
<dbReference type="RefSeq" id="WP_083488189.1">
    <property type="nucleotide sequence ID" value="NZ_JACIUV010000002.1"/>
</dbReference>
<evidence type="ECO:0000313" key="5">
    <source>
        <dbReference type="Proteomes" id="UP000550609"/>
    </source>
</evidence>
<gene>
    <name evidence="4" type="ORF">H4O09_05325</name>
</gene>
<dbReference type="InterPro" id="IPR021104">
    <property type="entry name" value="KfrA_DNA-bd_N"/>
</dbReference>
<keyword evidence="1" id="KW-0175">Coiled coil</keyword>
<comment type="caution">
    <text evidence="4">The sequence shown here is derived from an EMBL/GenBank/DDBJ whole genome shotgun (WGS) entry which is preliminary data.</text>
</comment>
<evidence type="ECO:0000256" key="2">
    <source>
        <dbReference type="SAM" id="MobiDB-lite"/>
    </source>
</evidence>
<evidence type="ECO:0000259" key="3">
    <source>
        <dbReference type="Pfam" id="PF11740"/>
    </source>
</evidence>
<protein>
    <submittedName>
        <fullName evidence="4">DNA-binding protein</fullName>
    </submittedName>
</protein>
<feature type="region of interest" description="Disordered" evidence="2">
    <location>
        <begin position="64"/>
        <end position="83"/>
    </location>
</feature>
<name>A0A7W3YUU6_9GAMM</name>
<reference evidence="4 5" key="1">
    <citation type="submission" date="2020-08" db="EMBL/GenBank/DDBJ databases">
        <title>Stenotrophomonas sp. W1S232.</title>
        <authorList>
            <person name="Deng Y."/>
        </authorList>
    </citation>
    <scope>NUCLEOTIDE SEQUENCE [LARGE SCALE GENOMIC DNA]</scope>
    <source>
        <strain evidence="4 5">W1S232</strain>
    </source>
</reference>
<dbReference type="EMBL" id="JACIUV010000002">
    <property type="protein sequence ID" value="MBB1116477.1"/>
    <property type="molecule type" value="Genomic_DNA"/>
</dbReference>
<dbReference type="GO" id="GO:0003677">
    <property type="term" value="F:DNA binding"/>
    <property type="evidence" value="ECO:0007669"/>
    <property type="project" value="UniProtKB-KW"/>
</dbReference>
<proteinExistence type="predicted"/>
<dbReference type="OrthoDB" id="6059392at2"/>
<evidence type="ECO:0000313" key="4">
    <source>
        <dbReference type="EMBL" id="MBB1116477.1"/>
    </source>
</evidence>
<dbReference type="Pfam" id="PF11740">
    <property type="entry name" value="KfrA_N"/>
    <property type="match status" value="1"/>
</dbReference>
<feature type="coiled-coil region" evidence="1">
    <location>
        <begin position="106"/>
        <end position="203"/>
    </location>
</feature>
<dbReference type="AlphaFoldDB" id="A0A7W3YUU6"/>